<accession>A0A1I7WWP1</accession>
<dbReference type="AlphaFoldDB" id="A0A1I7WWP1"/>
<dbReference type="WBParaSite" id="Hba_09598">
    <property type="protein sequence ID" value="Hba_09598"/>
    <property type="gene ID" value="Hba_09598"/>
</dbReference>
<dbReference type="GO" id="GO:0042800">
    <property type="term" value="F:histone H3K4 methyltransferase activity"/>
    <property type="evidence" value="ECO:0007669"/>
    <property type="project" value="TreeGrafter"/>
</dbReference>
<dbReference type="GO" id="GO:0046975">
    <property type="term" value="F:histone H3K36 methyltransferase activity"/>
    <property type="evidence" value="ECO:0007669"/>
    <property type="project" value="TreeGrafter"/>
</dbReference>
<dbReference type="GO" id="GO:0005634">
    <property type="term" value="C:nucleus"/>
    <property type="evidence" value="ECO:0007669"/>
    <property type="project" value="TreeGrafter"/>
</dbReference>
<dbReference type="Gene3D" id="3.30.420.10">
    <property type="entry name" value="Ribonuclease H-like superfamily/Ribonuclease H"/>
    <property type="match status" value="1"/>
</dbReference>
<organism evidence="1 2">
    <name type="scientific">Heterorhabditis bacteriophora</name>
    <name type="common">Entomopathogenic nematode worm</name>
    <dbReference type="NCBI Taxonomy" id="37862"/>
    <lineage>
        <taxon>Eukaryota</taxon>
        <taxon>Metazoa</taxon>
        <taxon>Ecdysozoa</taxon>
        <taxon>Nematoda</taxon>
        <taxon>Chromadorea</taxon>
        <taxon>Rhabditida</taxon>
        <taxon>Rhabditina</taxon>
        <taxon>Rhabditomorpha</taxon>
        <taxon>Strongyloidea</taxon>
        <taxon>Heterorhabditidae</taxon>
        <taxon>Heterorhabditis</taxon>
    </lineage>
</organism>
<dbReference type="InterPro" id="IPR052709">
    <property type="entry name" value="Transposase-MT_Hybrid"/>
</dbReference>
<dbReference type="GO" id="GO:0044774">
    <property type="term" value="P:mitotic DNA integrity checkpoint signaling"/>
    <property type="evidence" value="ECO:0007669"/>
    <property type="project" value="TreeGrafter"/>
</dbReference>
<dbReference type="GO" id="GO:0000729">
    <property type="term" value="P:DNA double-strand break processing"/>
    <property type="evidence" value="ECO:0007669"/>
    <property type="project" value="TreeGrafter"/>
</dbReference>
<dbReference type="GO" id="GO:0031297">
    <property type="term" value="P:replication fork processing"/>
    <property type="evidence" value="ECO:0007669"/>
    <property type="project" value="TreeGrafter"/>
</dbReference>
<sequence length="145" mass="17171">MEPIQYDNRRRSIQWMNQCEVAKHFLRPKLPQKKVMVTVWYSASEIIHYNFLNSGEAITVEKYCQEIDKMHQERQRLRPSLVNRKGSIFLHDNVRPHVFNNKGAAQNAFEELTDSRTPEFYATRINQLVSCWLKCADSNGSYFDK</sequence>
<dbReference type="GO" id="GO:0003690">
    <property type="term" value="F:double-stranded DNA binding"/>
    <property type="evidence" value="ECO:0007669"/>
    <property type="project" value="TreeGrafter"/>
</dbReference>
<dbReference type="GO" id="GO:0044547">
    <property type="term" value="F:DNA topoisomerase binding"/>
    <property type="evidence" value="ECO:0007669"/>
    <property type="project" value="TreeGrafter"/>
</dbReference>
<dbReference type="GO" id="GO:0003697">
    <property type="term" value="F:single-stranded DNA binding"/>
    <property type="evidence" value="ECO:0007669"/>
    <property type="project" value="TreeGrafter"/>
</dbReference>
<proteinExistence type="predicted"/>
<dbReference type="InterPro" id="IPR036397">
    <property type="entry name" value="RNaseH_sf"/>
</dbReference>
<evidence type="ECO:0000313" key="1">
    <source>
        <dbReference type="Proteomes" id="UP000095283"/>
    </source>
</evidence>
<dbReference type="GO" id="GO:0000014">
    <property type="term" value="F:single-stranded DNA endodeoxyribonuclease activity"/>
    <property type="evidence" value="ECO:0007669"/>
    <property type="project" value="TreeGrafter"/>
</dbReference>
<protein>
    <submittedName>
        <fullName evidence="2">Mariner Mos1 transposase</fullName>
    </submittedName>
</protein>
<name>A0A1I7WWP1_HETBA</name>
<keyword evidence="1" id="KW-1185">Reference proteome</keyword>
<dbReference type="GO" id="GO:0006303">
    <property type="term" value="P:double-strand break repair via nonhomologous end joining"/>
    <property type="evidence" value="ECO:0007669"/>
    <property type="project" value="TreeGrafter"/>
</dbReference>
<dbReference type="PANTHER" id="PTHR46060:SF2">
    <property type="entry name" value="HISTONE-LYSINE N-METHYLTRANSFERASE SETMAR"/>
    <property type="match status" value="1"/>
</dbReference>
<dbReference type="GO" id="GO:0000793">
    <property type="term" value="C:condensed chromosome"/>
    <property type="evidence" value="ECO:0007669"/>
    <property type="project" value="TreeGrafter"/>
</dbReference>
<evidence type="ECO:0000313" key="2">
    <source>
        <dbReference type="WBParaSite" id="Hba_09598"/>
    </source>
</evidence>
<reference evidence="2" key="1">
    <citation type="submission" date="2016-11" db="UniProtKB">
        <authorList>
            <consortium name="WormBaseParasite"/>
        </authorList>
    </citation>
    <scope>IDENTIFICATION</scope>
</reference>
<dbReference type="Proteomes" id="UP000095283">
    <property type="component" value="Unplaced"/>
</dbReference>
<dbReference type="GO" id="GO:0015074">
    <property type="term" value="P:DNA integration"/>
    <property type="evidence" value="ECO:0007669"/>
    <property type="project" value="TreeGrafter"/>
</dbReference>
<dbReference type="GO" id="GO:0035861">
    <property type="term" value="C:site of double-strand break"/>
    <property type="evidence" value="ECO:0007669"/>
    <property type="project" value="TreeGrafter"/>
</dbReference>
<dbReference type="Pfam" id="PF01359">
    <property type="entry name" value="Transposase_1"/>
    <property type="match status" value="1"/>
</dbReference>
<dbReference type="InterPro" id="IPR001888">
    <property type="entry name" value="Transposase_1"/>
</dbReference>
<dbReference type="PANTHER" id="PTHR46060">
    <property type="entry name" value="MARINER MOS1 TRANSPOSASE-LIKE PROTEIN"/>
    <property type="match status" value="1"/>
</dbReference>